<dbReference type="KEGG" id="ctai:NCTC12078_00056"/>
<feature type="domain" description="Secretion system C-terminal sorting" evidence="3">
    <location>
        <begin position="351"/>
        <end position="431"/>
    </location>
</feature>
<evidence type="ECO:0000313" key="5">
    <source>
        <dbReference type="Proteomes" id="UP000290013"/>
    </source>
</evidence>
<feature type="signal peptide" evidence="2">
    <location>
        <begin position="1"/>
        <end position="21"/>
    </location>
</feature>
<dbReference type="InterPro" id="IPR026444">
    <property type="entry name" value="Secre_tail"/>
</dbReference>
<evidence type="ECO:0000256" key="1">
    <source>
        <dbReference type="ARBA" id="ARBA00022729"/>
    </source>
</evidence>
<dbReference type="EMBL" id="LR215974">
    <property type="protein sequence ID" value="VFB02083.1"/>
    <property type="molecule type" value="Genomic_DNA"/>
</dbReference>
<dbReference type="Pfam" id="PF18962">
    <property type="entry name" value="Por_Secre_tail"/>
    <property type="match status" value="1"/>
</dbReference>
<dbReference type="NCBIfam" id="TIGR04183">
    <property type="entry name" value="Por_Secre_tail"/>
    <property type="match status" value="1"/>
</dbReference>
<organism evidence="4 5">
    <name type="scientific">Chryseobacterium taihuense</name>
    <dbReference type="NCBI Taxonomy" id="1141221"/>
    <lineage>
        <taxon>Bacteria</taxon>
        <taxon>Pseudomonadati</taxon>
        <taxon>Bacteroidota</taxon>
        <taxon>Flavobacteriia</taxon>
        <taxon>Flavobacteriales</taxon>
        <taxon>Weeksellaceae</taxon>
        <taxon>Chryseobacterium group</taxon>
        <taxon>Chryseobacterium</taxon>
    </lineage>
</organism>
<reference evidence="4 5" key="1">
    <citation type="submission" date="2019-02" db="EMBL/GenBank/DDBJ databases">
        <authorList>
            <consortium name="Pathogen Informatics"/>
        </authorList>
    </citation>
    <scope>NUCLEOTIDE SEQUENCE [LARGE SCALE GENOMIC DNA]</scope>
    <source>
        <strain evidence="4 5">3012STDY6944375</strain>
    </source>
</reference>
<name>A0A4U8W7W7_9FLAO</name>
<dbReference type="AlphaFoldDB" id="A0A4U8W7W7"/>
<feature type="chain" id="PRO_5020468019" evidence="2">
    <location>
        <begin position="22"/>
        <end position="432"/>
    </location>
</feature>
<accession>A0A4U8W7W7</accession>
<sequence length="432" mass="48196">MKAKLLLASVISLGIQQMNFAQVDSNGYTTVNMSMGASYQNRVFFDFSSNTSISQAADTWDIAFYRNSTMDKGIKVNDAKNITVYQVSANPSDFDAVLPSQKSTWGNPVYNPDQTTRIQDGAFDSSTLLPSGPFNFGWGNYNIASHKVQGQVVFVLDYGNENYYKFFINEFSAGYSFKYAQWNGTSWNPTQTKILTNGSDDAFFNYFSFTTGEKVNNMEPPKANWDLMFTRYYTNYVYSGGSMMYKMAGVIQNPSVTVARVQPETQATSTANLPASLAFSSNITAVGHSWKPTSGAPLADVVYYVKQGSDYYRMYFITNEGTSTGNMYFKYKNITSTLGVKEIGKKAAFGIYPNPTTADKKVTVLFDVKERAENKGSVEVFDLSGKKVYHAELTNQQGFYKQDLNLSHLATGNYMVKIIYGGQTETKKLIVK</sequence>
<dbReference type="Proteomes" id="UP000290013">
    <property type="component" value="Chromosome"/>
</dbReference>
<evidence type="ECO:0000259" key="3">
    <source>
        <dbReference type="Pfam" id="PF18962"/>
    </source>
</evidence>
<gene>
    <name evidence="4" type="ORF">NCTC12078_00056</name>
</gene>
<dbReference type="RefSeq" id="WP_130913002.1">
    <property type="nucleotide sequence ID" value="NZ_LR215974.1"/>
</dbReference>
<keyword evidence="1 2" id="KW-0732">Signal</keyword>
<evidence type="ECO:0000256" key="2">
    <source>
        <dbReference type="SAM" id="SignalP"/>
    </source>
</evidence>
<proteinExistence type="predicted"/>
<evidence type="ECO:0000313" key="4">
    <source>
        <dbReference type="EMBL" id="VFB02083.1"/>
    </source>
</evidence>
<protein>
    <submittedName>
        <fullName evidence="4">Por secretion system C-terminal sorting domain</fullName>
    </submittedName>
</protein>